<dbReference type="Proteomes" id="UP001183176">
    <property type="component" value="Unassembled WGS sequence"/>
</dbReference>
<proteinExistence type="predicted"/>
<reference evidence="2" key="1">
    <citation type="submission" date="2023-07" db="EMBL/GenBank/DDBJ databases">
        <title>30 novel species of actinomycetes from the DSMZ collection.</title>
        <authorList>
            <person name="Nouioui I."/>
        </authorList>
    </citation>
    <scope>NUCLEOTIDE SEQUENCE [LARGE SCALE GENOMIC DNA]</scope>
    <source>
        <strain evidence="2">DSM 44399</strain>
    </source>
</reference>
<gene>
    <name evidence="1" type="ORF">RM423_04425</name>
</gene>
<sequence>MTELPRWTYSGAVRATGNLALLESELHTGRVAASELGYVGEPESIDVIDAMLVEDGGQLVSADEAAETGRDFIATHTQFMMTWAAQA</sequence>
<evidence type="ECO:0000313" key="2">
    <source>
        <dbReference type="Proteomes" id="UP001183176"/>
    </source>
</evidence>
<accession>A0ABU2J8N7</accession>
<evidence type="ECO:0000313" key="1">
    <source>
        <dbReference type="EMBL" id="MDT0260633.1"/>
    </source>
</evidence>
<comment type="caution">
    <text evidence="1">The sequence shown here is derived from an EMBL/GenBank/DDBJ whole genome shotgun (WGS) entry which is preliminary data.</text>
</comment>
<protein>
    <submittedName>
        <fullName evidence="1">Uncharacterized protein</fullName>
    </submittedName>
</protein>
<name>A0ABU2J8N7_9ACTN</name>
<organism evidence="1 2">
    <name type="scientific">Jatrophihabitans lederbergiae</name>
    <dbReference type="NCBI Taxonomy" id="3075547"/>
    <lineage>
        <taxon>Bacteria</taxon>
        <taxon>Bacillati</taxon>
        <taxon>Actinomycetota</taxon>
        <taxon>Actinomycetes</taxon>
        <taxon>Jatrophihabitantales</taxon>
        <taxon>Jatrophihabitantaceae</taxon>
        <taxon>Jatrophihabitans</taxon>
    </lineage>
</organism>
<dbReference type="RefSeq" id="WP_311421790.1">
    <property type="nucleotide sequence ID" value="NZ_JAVREH010000004.1"/>
</dbReference>
<dbReference type="EMBL" id="JAVREH010000004">
    <property type="protein sequence ID" value="MDT0260633.1"/>
    <property type="molecule type" value="Genomic_DNA"/>
</dbReference>
<keyword evidence="2" id="KW-1185">Reference proteome</keyword>